<feature type="signal peptide" evidence="2">
    <location>
        <begin position="1"/>
        <end position="17"/>
    </location>
</feature>
<dbReference type="EMBL" id="KZ824439">
    <property type="protein sequence ID" value="RAL00647.1"/>
    <property type="molecule type" value="Genomic_DNA"/>
</dbReference>
<dbReference type="GeneID" id="37229807"/>
<dbReference type="VEuPathDB" id="FungiDB:BO80DRAFT_94322"/>
<proteinExistence type="predicted"/>
<name>A0A395GYJ7_9EURO</name>
<keyword evidence="2" id="KW-0732">Signal</keyword>
<dbReference type="RefSeq" id="XP_025574974.1">
    <property type="nucleotide sequence ID" value="XM_025724942.1"/>
</dbReference>
<dbReference type="AlphaFoldDB" id="A0A395GYJ7"/>
<organism evidence="3 4">
    <name type="scientific">Aspergillus ibericus CBS 121593</name>
    <dbReference type="NCBI Taxonomy" id="1448316"/>
    <lineage>
        <taxon>Eukaryota</taxon>
        <taxon>Fungi</taxon>
        <taxon>Dikarya</taxon>
        <taxon>Ascomycota</taxon>
        <taxon>Pezizomycotina</taxon>
        <taxon>Eurotiomycetes</taxon>
        <taxon>Eurotiomycetidae</taxon>
        <taxon>Eurotiales</taxon>
        <taxon>Aspergillaceae</taxon>
        <taxon>Aspergillus</taxon>
        <taxon>Aspergillus subgen. Circumdati</taxon>
    </lineage>
</organism>
<keyword evidence="1" id="KW-0472">Membrane</keyword>
<feature type="chain" id="PRO_5017224916" description="Secreted protein" evidence="2">
    <location>
        <begin position="18"/>
        <end position="97"/>
    </location>
</feature>
<evidence type="ECO:0000313" key="3">
    <source>
        <dbReference type="EMBL" id="RAL00647.1"/>
    </source>
</evidence>
<keyword evidence="4" id="KW-1185">Reference proteome</keyword>
<keyword evidence="1" id="KW-0812">Transmembrane</keyword>
<evidence type="ECO:0000256" key="2">
    <source>
        <dbReference type="SAM" id="SignalP"/>
    </source>
</evidence>
<accession>A0A395GYJ7</accession>
<evidence type="ECO:0000256" key="1">
    <source>
        <dbReference type="SAM" id="Phobius"/>
    </source>
</evidence>
<evidence type="ECO:0000313" key="4">
    <source>
        <dbReference type="Proteomes" id="UP000249402"/>
    </source>
</evidence>
<evidence type="ECO:0008006" key="5">
    <source>
        <dbReference type="Google" id="ProtNLM"/>
    </source>
</evidence>
<reference evidence="3 4" key="1">
    <citation type="submission" date="2018-02" db="EMBL/GenBank/DDBJ databases">
        <title>The genomes of Aspergillus section Nigri reveals drivers in fungal speciation.</title>
        <authorList>
            <consortium name="DOE Joint Genome Institute"/>
            <person name="Vesth T.C."/>
            <person name="Nybo J."/>
            <person name="Theobald S."/>
            <person name="Brandl J."/>
            <person name="Frisvad J.C."/>
            <person name="Nielsen K.F."/>
            <person name="Lyhne E.K."/>
            <person name="Kogle M.E."/>
            <person name="Kuo A."/>
            <person name="Riley R."/>
            <person name="Clum A."/>
            <person name="Nolan M."/>
            <person name="Lipzen A."/>
            <person name="Salamov A."/>
            <person name="Henrissat B."/>
            <person name="Wiebenga A."/>
            <person name="De vries R.P."/>
            <person name="Grigoriev I.V."/>
            <person name="Mortensen U.H."/>
            <person name="Andersen M.R."/>
            <person name="Baker S.E."/>
        </authorList>
    </citation>
    <scope>NUCLEOTIDE SEQUENCE [LARGE SCALE GENOMIC DNA]</scope>
    <source>
        <strain evidence="3 4">CBS 121593</strain>
    </source>
</reference>
<sequence length="97" mass="11066">MYMTLSLFCMSFRLRRCFPFLLAFMSSLGPSGTTSSPSCFTASVGLFLDQLPSGTRLWGPFFHFSFFIFFLFSSLHLTPTERDPKWKTSKGKGKPEQ</sequence>
<keyword evidence="1" id="KW-1133">Transmembrane helix</keyword>
<dbReference type="Proteomes" id="UP000249402">
    <property type="component" value="Unassembled WGS sequence"/>
</dbReference>
<feature type="transmembrane region" description="Helical" evidence="1">
    <location>
        <begin position="57"/>
        <end position="77"/>
    </location>
</feature>
<protein>
    <recommendedName>
        <fullName evidence="5">Secreted protein</fullName>
    </recommendedName>
</protein>
<gene>
    <name evidence="3" type="ORF">BO80DRAFT_94322</name>
</gene>